<feature type="non-terminal residue" evidence="2">
    <location>
        <position position="155"/>
    </location>
</feature>
<evidence type="ECO:0000313" key="3">
    <source>
        <dbReference type="Proteomes" id="UP000789508"/>
    </source>
</evidence>
<dbReference type="AlphaFoldDB" id="A0A9N9A0S7"/>
<evidence type="ECO:0000256" key="1">
    <source>
        <dbReference type="SAM" id="MobiDB-lite"/>
    </source>
</evidence>
<keyword evidence="3" id="KW-1185">Reference proteome</keyword>
<feature type="region of interest" description="Disordered" evidence="1">
    <location>
        <begin position="113"/>
        <end position="155"/>
    </location>
</feature>
<gene>
    <name evidence="2" type="ORF">ALEPTO_LOCUS4077</name>
</gene>
<feature type="compositionally biased region" description="Low complexity" evidence="1">
    <location>
        <begin position="120"/>
        <end position="155"/>
    </location>
</feature>
<dbReference type="Proteomes" id="UP000789508">
    <property type="component" value="Unassembled WGS sequence"/>
</dbReference>
<dbReference type="EMBL" id="CAJVPS010000877">
    <property type="protein sequence ID" value="CAG8513115.1"/>
    <property type="molecule type" value="Genomic_DNA"/>
</dbReference>
<evidence type="ECO:0000313" key="2">
    <source>
        <dbReference type="EMBL" id="CAG8513115.1"/>
    </source>
</evidence>
<reference evidence="2" key="1">
    <citation type="submission" date="2021-06" db="EMBL/GenBank/DDBJ databases">
        <authorList>
            <person name="Kallberg Y."/>
            <person name="Tangrot J."/>
            <person name="Rosling A."/>
        </authorList>
    </citation>
    <scope>NUCLEOTIDE SEQUENCE</scope>
    <source>
        <strain evidence="2">FL130A</strain>
    </source>
</reference>
<feature type="region of interest" description="Disordered" evidence="1">
    <location>
        <begin position="47"/>
        <end position="77"/>
    </location>
</feature>
<feature type="compositionally biased region" description="Low complexity" evidence="1">
    <location>
        <begin position="62"/>
        <end position="76"/>
    </location>
</feature>
<name>A0A9N9A0S7_9GLOM</name>
<protein>
    <submittedName>
        <fullName evidence="2">13976_t:CDS:1</fullName>
    </submittedName>
</protein>
<comment type="caution">
    <text evidence="2">The sequence shown here is derived from an EMBL/GenBank/DDBJ whole genome shotgun (WGS) entry which is preliminary data.</text>
</comment>
<proteinExistence type="predicted"/>
<organism evidence="2 3">
    <name type="scientific">Ambispora leptoticha</name>
    <dbReference type="NCBI Taxonomy" id="144679"/>
    <lineage>
        <taxon>Eukaryota</taxon>
        <taxon>Fungi</taxon>
        <taxon>Fungi incertae sedis</taxon>
        <taxon>Mucoromycota</taxon>
        <taxon>Glomeromycotina</taxon>
        <taxon>Glomeromycetes</taxon>
        <taxon>Archaeosporales</taxon>
        <taxon>Ambisporaceae</taxon>
        <taxon>Ambispora</taxon>
    </lineage>
</organism>
<accession>A0A9N9A0S7</accession>
<sequence length="155" mass="17656">MSEFISEFWEAEKERQNTLKFKHRRSSSYDRPHSKIFPVFKPDLISNRERSTYQESTRSMQPSDPYSPSSIDYTDSNDSTELSLMLSDKISNVTDSMQFNRLLDFDEDSRAEMMTITEADSSNIDSSNNSIETTESNNTSTSSGSNKSNNLSTSP</sequence>